<evidence type="ECO:0000256" key="3">
    <source>
        <dbReference type="ARBA" id="ARBA00022475"/>
    </source>
</evidence>
<keyword evidence="10" id="KW-1185">Reference proteome</keyword>
<sequence>MEELTAVLIGLLTACAVYLMLARNVLRFIFGLVLISNAANLVIFLGGRLTAGAPPLIESGQTAPPPGVANALPQALVLTAIVIGFGLFAFALILMFRAHATLGTLDSEEMRLAEPRPDLRAVDEADAMPADAEDPMPATDEAATDEASGAAR</sequence>
<feature type="region of interest" description="Disordered" evidence="7">
    <location>
        <begin position="114"/>
        <end position="152"/>
    </location>
</feature>
<keyword evidence="6 8" id="KW-0472">Membrane</keyword>
<dbReference type="InterPro" id="IPR050601">
    <property type="entry name" value="CPA3_antiporter_subunitC"/>
</dbReference>
<feature type="compositionally biased region" description="Low complexity" evidence="7">
    <location>
        <begin position="127"/>
        <end position="141"/>
    </location>
</feature>
<feature type="transmembrane region" description="Helical" evidence="8">
    <location>
        <begin position="71"/>
        <end position="96"/>
    </location>
</feature>
<dbReference type="NCBIfam" id="NF009301">
    <property type="entry name" value="PRK12658.1"/>
    <property type="match status" value="1"/>
</dbReference>
<evidence type="ECO:0000313" key="10">
    <source>
        <dbReference type="Proteomes" id="UP000238801"/>
    </source>
</evidence>
<organism evidence="9 10">
    <name type="scientific">Hasllibacter halocynthiae</name>
    <dbReference type="NCBI Taxonomy" id="595589"/>
    <lineage>
        <taxon>Bacteria</taxon>
        <taxon>Pseudomonadati</taxon>
        <taxon>Pseudomonadota</taxon>
        <taxon>Alphaproteobacteria</taxon>
        <taxon>Rhodobacterales</taxon>
        <taxon>Roseobacteraceae</taxon>
        <taxon>Hasllibacter</taxon>
    </lineage>
</organism>
<dbReference type="Gene3D" id="1.10.287.3510">
    <property type="match status" value="1"/>
</dbReference>
<protein>
    <submittedName>
        <fullName evidence="9">Multisubunit sodium/proton antiporter MrpC subunit</fullName>
    </submittedName>
</protein>
<feature type="compositionally biased region" description="Basic and acidic residues" evidence="7">
    <location>
        <begin position="114"/>
        <end position="123"/>
    </location>
</feature>
<evidence type="ECO:0000256" key="1">
    <source>
        <dbReference type="ARBA" id="ARBA00004651"/>
    </source>
</evidence>
<evidence type="ECO:0000256" key="6">
    <source>
        <dbReference type="ARBA" id="ARBA00023136"/>
    </source>
</evidence>
<dbReference type="AlphaFoldDB" id="A0A2T0X2C8"/>
<reference evidence="9 10" key="1">
    <citation type="submission" date="2018-03" db="EMBL/GenBank/DDBJ databases">
        <title>Genomic Encyclopedia of Archaeal and Bacterial Type Strains, Phase II (KMG-II): from individual species to whole genera.</title>
        <authorList>
            <person name="Goeker M."/>
        </authorList>
    </citation>
    <scope>NUCLEOTIDE SEQUENCE [LARGE SCALE GENOMIC DNA]</scope>
    <source>
        <strain evidence="9 10">DSM 29318</strain>
    </source>
</reference>
<comment type="similarity">
    <text evidence="2">Belongs to the CPA3 antiporters (TC 2.A.63) subunit C family.</text>
</comment>
<dbReference type="InterPro" id="IPR039428">
    <property type="entry name" value="NUOK/Mnh_C1-like"/>
</dbReference>
<dbReference type="OrthoDB" id="9799219at2"/>
<keyword evidence="3" id="KW-1003">Cell membrane</keyword>
<feature type="transmembrane region" description="Helical" evidence="8">
    <location>
        <begin position="6"/>
        <end position="22"/>
    </location>
</feature>
<comment type="subcellular location">
    <subcellularLocation>
        <location evidence="1">Cell membrane</location>
        <topology evidence="1">Multi-pass membrane protein</topology>
    </subcellularLocation>
</comment>
<name>A0A2T0X2C8_9RHOB</name>
<proteinExistence type="inferred from homology"/>
<evidence type="ECO:0000313" key="9">
    <source>
        <dbReference type="EMBL" id="PRY93113.1"/>
    </source>
</evidence>
<dbReference type="Proteomes" id="UP000238801">
    <property type="component" value="Unassembled WGS sequence"/>
</dbReference>
<dbReference type="EMBL" id="PVTT01000002">
    <property type="protein sequence ID" value="PRY93113.1"/>
    <property type="molecule type" value="Genomic_DNA"/>
</dbReference>
<evidence type="ECO:0000256" key="7">
    <source>
        <dbReference type="SAM" id="MobiDB-lite"/>
    </source>
</evidence>
<dbReference type="PANTHER" id="PTHR34583">
    <property type="entry name" value="ANTIPORTER SUBUNIT MNHC2-RELATED"/>
    <property type="match status" value="1"/>
</dbReference>
<feature type="transmembrane region" description="Helical" evidence="8">
    <location>
        <begin position="29"/>
        <end position="51"/>
    </location>
</feature>
<evidence type="ECO:0000256" key="4">
    <source>
        <dbReference type="ARBA" id="ARBA00022692"/>
    </source>
</evidence>
<keyword evidence="5 8" id="KW-1133">Transmembrane helix</keyword>
<evidence type="ECO:0000256" key="8">
    <source>
        <dbReference type="SAM" id="Phobius"/>
    </source>
</evidence>
<accession>A0A2T0X2C8</accession>
<evidence type="ECO:0000256" key="5">
    <source>
        <dbReference type="ARBA" id="ARBA00022989"/>
    </source>
</evidence>
<gene>
    <name evidence="9" type="ORF">BCF33_1979</name>
</gene>
<dbReference type="GO" id="GO:0005886">
    <property type="term" value="C:plasma membrane"/>
    <property type="evidence" value="ECO:0007669"/>
    <property type="project" value="UniProtKB-SubCell"/>
</dbReference>
<comment type="caution">
    <text evidence="9">The sequence shown here is derived from an EMBL/GenBank/DDBJ whole genome shotgun (WGS) entry which is preliminary data.</text>
</comment>
<dbReference type="Pfam" id="PF00420">
    <property type="entry name" value="Oxidored_q2"/>
    <property type="match status" value="1"/>
</dbReference>
<evidence type="ECO:0000256" key="2">
    <source>
        <dbReference type="ARBA" id="ARBA00010388"/>
    </source>
</evidence>
<dbReference type="RefSeq" id="WP_106160737.1">
    <property type="nucleotide sequence ID" value="NZ_PVTT01000002.1"/>
</dbReference>
<dbReference type="PANTHER" id="PTHR34583:SF2">
    <property type="entry name" value="ANTIPORTER SUBUNIT MNHC2-RELATED"/>
    <property type="match status" value="1"/>
</dbReference>
<keyword evidence="4 8" id="KW-0812">Transmembrane</keyword>